<protein>
    <submittedName>
        <fullName evidence="3">Polar amino acid transport system substrate-binding protein</fullName>
    </submittedName>
</protein>
<name>A0ABU0FLA7_9HYPH</name>
<gene>
    <name evidence="3" type="ORF">J3R73_004696</name>
</gene>
<sequence>MIDKWQHQGFVTLGIATGSPHTFKDPKTGKWSGIAVDILNAWAATMHIEPRYVDTTWDNMIAGLVASRYDIGVSTTPTPTRALAVVFTESYFTDHATAVVRNDAPVASLEDMNKAGMKIATTAGTVQEKALTDYAAKNHLDNFKIVRLPTNDEVILAFQSKRADAMFLDVLGNRNYHTLHPDNTKVVEPNPALSVAGSAFSMRKDACFTDIAAFNVEITDLLNNGEVEAFTQSYMK</sequence>
<dbReference type="InterPro" id="IPR001638">
    <property type="entry name" value="Solute-binding_3/MltF_N"/>
</dbReference>
<organism evidence="3 4">
    <name type="scientific">Labrys monachus</name>
    <dbReference type="NCBI Taxonomy" id="217067"/>
    <lineage>
        <taxon>Bacteria</taxon>
        <taxon>Pseudomonadati</taxon>
        <taxon>Pseudomonadota</taxon>
        <taxon>Alphaproteobacteria</taxon>
        <taxon>Hyphomicrobiales</taxon>
        <taxon>Xanthobacteraceae</taxon>
        <taxon>Labrys</taxon>
    </lineage>
</organism>
<proteinExistence type="predicted"/>
<evidence type="ECO:0000259" key="2">
    <source>
        <dbReference type="SMART" id="SM00062"/>
    </source>
</evidence>
<comment type="caution">
    <text evidence="3">The sequence shown here is derived from an EMBL/GenBank/DDBJ whole genome shotgun (WGS) entry which is preliminary data.</text>
</comment>
<dbReference type="SMART" id="SM00062">
    <property type="entry name" value="PBPb"/>
    <property type="match status" value="1"/>
</dbReference>
<dbReference type="SUPFAM" id="SSF53850">
    <property type="entry name" value="Periplasmic binding protein-like II"/>
    <property type="match status" value="1"/>
</dbReference>
<keyword evidence="4" id="KW-1185">Reference proteome</keyword>
<dbReference type="CDD" id="cd13530">
    <property type="entry name" value="PBP2_peptides_like"/>
    <property type="match status" value="1"/>
</dbReference>
<reference evidence="3 4" key="1">
    <citation type="submission" date="2023-07" db="EMBL/GenBank/DDBJ databases">
        <title>Genomic Encyclopedia of Type Strains, Phase IV (KMG-IV): sequencing the most valuable type-strain genomes for metagenomic binning, comparative biology and taxonomic classification.</title>
        <authorList>
            <person name="Goeker M."/>
        </authorList>
    </citation>
    <scope>NUCLEOTIDE SEQUENCE [LARGE SCALE GENOMIC DNA]</scope>
    <source>
        <strain evidence="3 4">DSM 5896</strain>
    </source>
</reference>
<dbReference type="Gene3D" id="3.40.190.10">
    <property type="entry name" value="Periplasmic binding protein-like II"/>
    <property type="match status" value="2"/>
</dbReference>
<accession>A0ABU0FLA7</accession>
<dbReference type="Pfam" id="PF00497">
    <property type="entry name" value="SBP_bac_3"/>
    <property type="match status" value="1"/>
</dbReference>
<dbReference type="PANTHER" id="PTHR35936">
    <property type="entry name" value="MEMBRANE-BOUND LYTIC MUREIN TRANSGLYCOSYLASE F"/>
    <property type="match status" value="1"/>
</dbReference>
<dbReference type="RefSeq" id="WP_307432846.1">
    <property type="nucleotide sequence ID" value="NZ_JAUSVK010000001.1"/>
</dbReference>
<evidence type="ECO:0000313" key="4">
    <source>
        <dbReference type="Proteomes" id="UP001237448"/>
    </source>
</evidence>
<dbReference type="EMBL" id="JAUSVK010000001">
    <property type="protein sequence ID" value="MDQ0394904.1"/>
    <property type="molecule type" value="Genomic_DNA"/>
</dbReference>
<dbReference type="Proteomes" id="UP001237448">
    <property type="component" value="Unassembled WGS sequence"/>
</dbReference>
<feature type="domain" description="Solute-binding protein family 3/N-terminal" evidence="2">
    <location>
        <begin position="10"/>
        <end position="236"/>
    </location>
</feature>
<keyword evidence="1" id="KW-0732">Signal</keyword>
<evidence type="ECO:0000313" key="3">
    <source>
        <dbReference type="EMBL" id="MDQ0394904.1"/>
    </source>
</evidence>
<dbReference type="PANTHER" id="PTHR35936:SF19">
    <property type="entry name" value="AMINO-ACID-BINDING PROTEIN YXEM-RELATED"/>
    <property type="match status" value="1"/>
</dbReference>
<evidence type="ECO:0000256" key="1">
    <source>
        <dbReference type="ARBA" id="ARBA00022729"/>
    </source>
</evidence>